<feature type="domain" description="Surface-adhesin protein E-like" evidence="2">
    <location>
        <begin position="26"/>
        <end position="133"/>
    </location>
</feature>
<dbReference type="EMBL" id="JARXYA010000007">
    <property type="protein sequence ID" value="MDH6504259.1"/>
    <property type="molecule type" value="Genomic_DNA"/>
</dbReference>
<reference evidence="3" key="1">
    <citation type="submission" date="2023-04" db="EMBL/GenBank/DDBJ databases">
        <title>Genome Encyclopedia of Bacteria and Archaea VI: Functional Genomics of Type Strains.</title>
        <authorList>
            <person name="Whitman W."/>
        </authorList>
    </citation>
    <scope>NUCLEOTIDE SEQUENCE</scope>
    <source>
        <strain evidence="3">Enz.4-51</strain>
    </source>
</reference>
<feature type="chain" id="PRO_5041310716" description="Surface-adhesin protein E-like domain-containing protein" evidence="1">
    <location>
        <begin position="25"/>
        <end position="136"/>
    </location>
</feature>
<evidence type="ECO:0000256" key="1">
    <source>
        <dbReference type="SAM" id="SignalP"/>
    </source>
</evidence>
<feature type="signal peptide" evidence="1">
    <location>
        <begin position="1"/>
        <end position="24"/>
    </location>
</feature>
<protein>
    <recommendedName>
        <fullName evidence="2">Surface-adhesin protein E-like domain-containing protein</fullName>
    </recommendedName>
</protein>
<dbReference type="InterPro" id="IPR031939">
    <property type="entry name" value="Adhesin_E-like"/>
</dbReference>
<dbReference type="AlphaFoldDB" id="A0AA43MAE0"/>
<proteinExistence type="predicted"/>
<comment type="caution">
    <text evidence="3">The sequence shown here is derived from an EMBL/GenBank/DDBJ whole genome shotgun (WGS) entry which is preliminary data.</text>
</comment>
<gene>
    <name evidence="3" type="ORF">M2127_001575</name>
</gene>
<dbReference type="Proteomes" id="UP001161160">
    <property type="component" value="Unassembled WGS sequence"/>
</dbReference>
<keyword evidence="4" id="KW-1185">Reference proteome</keyword>
<dbReference type="Pfam" id="PF16747">
    <property type="entry name" value="Adhesin_E"/>
    <property type="match status" value="1"/>
</dbReference>
<evidence type="ECO:0000313" key="4">
    <source>
        <dbReference type="Proteomes" id="UP001161160"/>
    </source>
</evidence>
<keyword evidence="1" id="KW-0732">Signal</keyword>
<name>A0AA43MAE0_9BURK</name>
<accession>A0AA43MAE0</accession>
<evidence type="ECO:0000259" key="2">
    <source>
        <dbReference type="Pfam" id="PF16747"/>
    </source>
</evidence>
<dbReference type="RefSeq" id="WP_280741989.1">
    <property type="nucleotide sequence ID" value="NZ_JARXVV010000009.1"/>
</dbReference>
<organism evidence="3 4">
    <name type="scientific">Polynucleobacter sphagniphilus</name>
    <dbReference type="NCBI Taxonomy" id="1743169"/>
    <lineage>
        <taxon>Bacteria</taxon>
        <taxon>Pseudomonadati</taxon>
        <taxon>Pseudomonadota</taxon>
        <taxon>Betaproteobacteria</taxon>
        <taxon>Burkholderiales</taxon>
        <taxon>Burkholderiaceae</taxon>
        <taxon>Polynucleobacter</taxon>
    </lineage>
</organism>
<dbReference type="GeneID" id="83597003"/>
<evidence type="ECO:0000313" key="3">
    <source>
        <dbReference type="EMBL" id="MDH6504259.1"/>
    </source>
</evidence>
<sequence>MKKFLTISLITSSLCLIPTANSFAKWQELGANDAMTVYVDMDTATAEGNKAQVMSMLDLKTPGKNPETKEAVNSLVGLNQYDCSNATYRPIEFKEFAGNKGKGKVVSDNKIPDSPFEPVPNGSWTAGVFNVVCPKK</sequence>